<dbReference type="EMBL" id="SZYD01002751">
    <property type="protein sequence ID" value="KAC9177475.1"/>
    <property type="molecule type" value="Genomic_DNA"/>
</dbReference>
<dbReference type="Gene3D" id="1.25.10.10">
    <property type="entry name" value="Leucine-rich Repeat Variant"/>
    <property type="match status" value="1"/>
</dbReference>
<dbReference type="SMART" id="SM00504">
    <property type="entry name" value="Ubox"/>
    <property type="match status" value="1"/>
</dbReference>
<dbReference type="CDD" id="cd16664">
    <property type="entry name" value="RING-Ubox_PUB"/>
    <property type="match status" value="1"/>
</dbReference>
<dbReference type="SUPFAM" id="SSF57850">
    <property type="entry name" value="RING/U-box"/>
    <property type="match status" value="1"/>
</dbReference>
<dbReference type="InterPro" id="IPR045210">
    <property type="entry name" value="RING-Ubox_PUB"/>
</dbReference>
<dbReference type="EC" id="2.3.2.27" evidence="5"/>
<evidence type="ECO:0000313" key="7">
    <source>
        <dbReference type="EMBL" id="KAC9177475.1"/>
    </source>
</evidence>
<comment type="function">
    <text evidence="5">Functions as an E3 ubiquitin ligase.</text>
</comment>
<dbReference type="PROSITE" id="PS51698">
    <property type="entry name" value="U_BOX"/>
    <property type="match status" value="1"/>
</dbReference>
<evidence type="ECO:0000313" key="8">
    <source>
        <dbReference type="Proteomes" id="UP000326396"/>
    </source>
</evidence>
<dbReference type="SUPFAM" id="SSF48371">
    <property type="entry name" value="ARM repeat"/>
    <property type="match status" value="1"/>
</dbReference>
<reference evidence="7 8" key="1">
    <citation type="submission" date="2019-05" db="EMBL/GenBank/DDBJ databases">
        <title>Mikania micrantha, genome provides insights into the molecular mechanism of rapid growth.</title>
        <authorList>
            <person name="Liu B."/>
        </authorList>
    </citation>
    <scope>NUCLEOTIDE SEQUENCE [LARGE SCALE GENOMIC DNA]</scope>
    <source>
        <strain evidence="7">NLD-2019</strain>
        <tissue evidence="7">Leaf</tissue>
    </source>
</reference>
<dbReference type="GO" id="GO:0061630">
    <property type="term" value="F:ubiquitin protein ligase activity"/>
    <property type="evidence" value="ECO:0007669"/>
    <property type="project" value="UniProtKB-UniRule"/>
</dbReference>
<comment type="catalytic activity">
    <reaction evidence="1 5">
        <text>S-ubiquitinyl-[E2 ubiquitin-conjugating enzyme]-L-cysteine + [acceptor protein]-L-lysine = [E2 ubiquitin-conjugating enzyme]-L-cysteine + N(6)-ubiquitinyl-[acceptor protein]-L-lysine.</text>
        <dbReference type="EC" id="2.3.2.27"/>
    </reaction>
</comment>
<dbReference type="OrthoDB" id="10064100at2759"/>
<proteinExistence type="predicted"/>
<dbReference type="Pfam" id="PF04564">
    <property type="entry name" value="U-box"/>
    <property type="match status" value="1"/>
</dbReference>
<dbReference type="AlphaFoldDB" id="A0A5N6L7J6"/>
<dbReference type="PANTHER" id="PTHR22849:SF11">
    <property type="entry name" value="U-BOX DOMAIN-CONTAINING PROTEIN"/>
    <property type="match status" value="1"/>
</dbReference>
<keyword evidence="8" id="KW-1185">Reference proteome</keyword>
<feature type="domain" description="U-box" evidence="6">
    <location>
        <begin position="6"/>
        <end position="81"/>
    </location>
</feature>
<evidence type="ECO:0000256" key="1">
    <source>
        <dbReference type="ARBA" id="ARBA00000900"/>
    </source>
</evidence>
<dbReference type="InterPro" id="IPR058678">
    <property type="entry name" value="ARM_PUB"/>
</dbReference>
<sequence>MEFEIEVPSQFLCPISMQPMKDPVTISTGITYDRESIERWLFTSKKTTCPVTKQPLSGSDLIPNHTVRRLIQSWCTVNSHYGFDLIPTTPKKPVVKSQIIKLINDAKRHPQNQIKCLRRLKSIAQVNDRGKMCIEDSGLFEFLIMVISNEKETGFVTEVCEEALTILHRLQFTDFMLQKIAMDNVFRLLKSLLHVMRTGTMQSRSHAVALLRSVIKVTDPALIAGVKPELFDQMVRILKDHVSLQTIKTALELVVEIVTCGRNRVKAAESGMVFVLIDLLIGTSDRRACELMLVALEQICRCAEGRAKLVEHAAGLAVVSKKILRVSNVGSDRAVRILGLICRFSASCGVLHEMVEVGVVSKLCLMIQIDFCERTKERVKQILILHSRATDIWPEQLAVTRGKLAEAWEQLSGQATVVVSGKQLGKQTEQQAVT</sequence>
<evidence type="ECO:0000256" key="2">
    <source>
        <dbReference type="ARBA" id="ARBA00004906"/>
    </source>
</evidence>
<dbReference type="FunFam" id="3.30.40.10:FF:000437">
    <property type="entry name" value="RING-type E3 ubiquitin transferase"/>
    <property type="match status" value="1"/>
</dbReference>
<keyword evidence="4 5" id="KW-0833">Ubl conjugation pathway</keyword>
<evidence type="ECO:0000259" key="6">
    <source>
        <dbReference type="PROSITE" id="PS51698"/>
    </source>
</evidence>
<dbReference type="InterPro" id="IPR003613">
    <property type="entry name" value="Ubox_domain"/>
</dbReference>
<gene>
    <name evidence="7" type="ORF">E3N88_46242</name>
</gene>
<dbReference type="InterPro" id="IPR011989">
    <property type="entry name" value="ARM-like"/>
</dbReference>
<dbReference type="Proteomes" id="UP000326396">
    <property type="component" value="Unassembled WGS sequence"/>
</dbReference>
<keyword evidence="3 5" id="KW-0808">Transferase</keyword>
<evidence type="ECO:0000256" key="5">
    <source>
        <dbReference type="RuleBase" id="RU369093"/>
    </source>
</evidence>
<evidence type="ECO:0000256" key="3">
    <source>
        <dbReference type="ARBA" id="ARBA00022679"/>
    </source>
</evidence>
<dbReference type="InterPro" id="IPR013083">
    <property type="entry name" value="Znf_RING/FYVE/PHD"/>
</dbReference>
<protein>
    <recommendedName>
        <fullName evidence="5 6">U-box domain-containing protein</fullName>
        <ecNumber evidence="5">2.3.2.27</ecNumber>
    </recommendedName>
    <alternativeName>
        <fullName evidence="5">RING-type E3 ubiquitin transferase PUB</fullName>
    </alternativeName>
</protein>
<name>A0A5N6L7J6_9ASTR</name>
<dbReference type="PANTHER" id="PTHR22849">
    <property type="entry name" value="WDSAM1 PROTEIN"/>
    <property type="match status" value="1"/>
</dbReference>
<dbReference type="GO" id="GO:0016567">
    <property type="term" value="P:protein ubiquitination"/>
    <property type="evidence" value="ECO:0007669"/>
    <property type="project" value="UniProtKB-UniRule"/>
</dbReference>
<evidence type="ECO:0000256" key="4">
    <source>
        <dbReference type="ARBA" id="ARBA00022786"/>
    </source>
</evidence>
<dbReference type="UniPathway" id="UPA00143"/>
<organism evidence="7 8">
    <name type="scientific">Mikania micrantha</name>
    <name type="common">bitter vine</name>
    <dbReference type="NCBI Taxonomy" id="192012"/>
    <lineage>
        <taxon>Eukaryota</taxon>
        <taxon>Viridiplantae</taxon>
        <taxon>Streptophyta</taxon>
        <taxon>Embryophyta</taxon>
        <taxon>Tracheophyta</taxon>
        <taxon>Spermatophyta</taxon>
        <taxon>Magnoliopsida</taxon>
        <taxon>eudicotyledons</taxon>
        <taxon>Gunneridae</taxon>
        <taxon>Pentapetalae</taxon>
        <taxon>asterids</taxon>
        <taxon>campanulids</taxon>
        <taxon>Asterales</taxon>
        <taxon>Asteraceae</taxon>
        <taxon>Asteroideae</taxon>
        <taxon>Heliantheae alliance</taxon>
        <taxon>Eupatorieae</taxon>
        <taxon>Mikania</taxon>
    </lineage>
</organism>
<comment type="caution">
    <text evidence="7">The sequence shown here is derived from an EMBL/GenBank/DDBJ whole genome shotgun (WGS) entry which is preliminary data.</text>
</comment>
<comment type="pathway">
    <text evidence="2 5">Protein modification; protein ubiquitination.</text>
</comment>
<dbReference type="InterPro" id="IPR016024">
    <property type="entry name" value="ARM-type_fold"/>
</dbReference>
<dbReference type="Gene3D" id="3.30.40.10">
    <property type="entry name" value="Zinc/RING finger domain, C3HC4 (zinc finger)"/>
    <property type="match status" value="1"/>
</dbReference>
<dbReference type="GO" id="GO:0006952">
    <property type="term" value="P:defense response"/>
    <property type="evidence" value="ECO:0007669"/>
    <property type="project" value="UniProtKB-ARBA"/>
</dbReference>
<dbReference type="InterPro" id="IPR045185">
    <property type="entry name" value="PUB22/23/24-like"/>
</dbReference>
<dbReference type="Pfam" id="PF25598">
    <property type="entry name" value="ARM_PUB"/>
    <property type="match status" value="1"/>
</dbReference>
<accession>A0A5N6L7J6</accession>